<dbReference type="GO" id="GO:0016655">
    <property type="term" value="F:oxidoreductase activity, acting on NAD(P)H, quinone or similar compound as acceptor"/>
    <property type="evidence" value="ECO:0007669"/>
    <property type="project" value="InterPro"/>
</dbReference>
<feature type="binding site" evidence="6">
    <location>
        <position position="10"/>
    </location>
    <ligand>
        <name>FMN</name>
        <dbReference type="ChEBI" id="CHEBI:58210"/>
    </ligand>
</feature>
<feature type="binding site" evidence="6">
    <location>
        <begin position="16"/>
        <end position="18"/>
    </location>
    <ligand>
        <name>FMN</name>
        <dbReference type="ChEBI" id="CHEBI:58210"/>
    </ligand>
</feature>
<accession>A0A7W6FS39</accession>
<evidence type="ECO:0000256" key="5">
    <source>
        <dbReference type="ARBA" id="ARBA00048542"/>
    </source>
</evidence>
<dbReference type="Pfam" id="PF02525">
    <property type="entry name" value="Flavodoxin_2"/>
    <property type="match status" value="1"/>
</dbReference>
<proteinExistence type="inferred from homology"/>
<comment type="function">
    <text evidence="6">Quinone reductase that provides resistance to thiol-specific stress caused by electrophilic quinones.</text>
</comment>
<comment type="cofactor">
    <cofactor evidence="6">
        <name>FMN</name>
        <dbReference type="ChEBI" id="CHEBI:58210"/>
    </cofactor>
    <text evidence="6">Binds 1 FMN per subunit.</text>
</comment>
<dbReference type="GO" id="GO:0016652">
    <property type="term" value="F:oxidoreductase activity, acting on NAD(P)H as acceptor"/>
    <property type="evidence" value="ECO:0007669"/>
    <property type="project" value="UniProtKB-UniRule"/>
</dbReference>
<comment type="caution">
    <text evidence="8">The sequence shown here is derived from an EMBL/GenBank/DDBJ whole genome shotgun (WGS) entry which is preliminary data.</text>
</comment>
<dbReference type="Proteomes" id="UP000571950">
    <property type="component" value="Unassembled WGS sequence"/>
</dbReference>
<evidence type="ECO:0000313" key="9">
    <source>
        <dbReference type="Proteomes" id="UP000571950"/>
    </source>
</evidence>
<dbReference type="InterPro" id="IPR029039">
    <property type="entry name" value="Flavoprotein-like_sf"/>
</dbReference>
<dbReference type="PANTHER" id="PTHR43741:SF2">
    <property type="entry name" value="FMN-DEPENDENT NADH:QUINONE OXIDOREDUCTASE"/>
    <property type="match status" value="1"/>
</dbReference>
<evidence type="ECO:0000256" key="1">
    <source>
        <dbReference type="ARBA" id="ARBA00022630"/>
    </source>
</evidence>
<dbReference type="SUPFAM" id="SSF52218">
    <property type="entry name" value="Flavoproteins"/>
    <property type="match status" value="1"/>
</dbReference>
<dbReference type="HAMAP" id="MF_01216">
    <property type="entry name" value="Azoreductase_type1"/>
    <property type="match status" value="1"/>
</dbReference>
<feature type="binding site" evidence="6">
    <location>
        <begin position="95"/>
        <end position="98"/>
    </location>
    <ligand>
        <name>FMN</name>
        <dbReference type="ChEBI" id="CHEBI:58210"/>
    </ligand>
</feature>
<sequence length="204" mass="21175">MSHLLVVRSSANGANSVSNRLIDAFLGAAKAADPSIEVTDRDLDADPVPHVRSATLAGIGRPAPETDEAKPTRELSDRLIGEMQAADLIVIGAPMYNFSIPSTLKSWLDHVLRAGATFQYTANGPEGLLKGKRALIVASRAGAYSEGAAAAMDHQIAYLRLVLGFIGLTDIAVVLAEGLAFGEDAATAAIGAATAELERRAGAL</sequence>
<dbReference type="PANTHER" id="PTHR43741">
    <property type="entry name" value="FMN-DEPENDENT NADH-AZOREDUCTASE 1"/>
    <property type="match status" value="1"/>
</dbReference>
<dbReference type="Gene3D" id="3.40.50.360">
    <property type="match status" value="1"/>
</dbReference>
<evidence type="ECO:0000256" key="4">
    <source>
        <dbReference type="ARBA" id="ARBA00023027"/>
    </source>
</evidence>
<reference evidence="8 9" key="1">
    <citation type="submission" date="2020-08" db="EMBL/GenBank/DDBJ databases">
        <title>Genomic Encyclopedia of Type Strains, Phase IV (KMG-IV): sequencing the most valuable type-strain genomes for metagenomic binning, comparative biology and taxonomic classification.</title>
        <authorList>
            <person name="Goeker M."/>
        </authorList>
    </citation>
    <scope>NUCLEOTIDE SEQUENCE [LARGE SCALE GENOMIC DNA]</scope>
    <source>
        <strain evidence="8 9">DSM 26189</strain>
    </source>
</reference>
<dbReference type="EMBL" id="JACIDT010000014">
    <property type="protein sequence ID" value="MBB3927659.1"/>
    <property type="molecule type" value="Genomic_DNA"/>
</dbReference>
<comment type="subunit">
    <text evidence="6">Homodimer.</text>
</comment>
<feature type="domain" description="Flavodoxin-like fold" evidence="7">
    <location>
        <begin position="3"/>
        <end position="199"/>
    </location>
</feature>
<dbReference type="InterPro" id="IPR023048">
    <property type="entry name" value="NADH:quinone_OxRdtase_FMN_depd"/>
</dbReference>
<keyword evidence="1 6" id="KW-0285">Flavoprotein</keyword>
<dbReference type="InterPro" id="IPR050104">
    <property type="entry name" value="FMN-dep_NADH:Q_OxRdtase_AzoR1"/>
</dbReference>
<evidence type="ECO:0000256" key="6">
    <source>
        <dbReference type="HAMAP-Rule" id="MF_01216"/>
    </source>
</evidence>
<comment type="caution">
    <text evidence="6">Lacks conserved residue(s) required for the propagation of feature annotation.</text>
</comment>
<comment type="similarity">
    <text evidence="6">Belongs to the azoreductase type 1 family.</text>
</comment>
<dbReference type="EC" id="1.7.1.17" evidence="6"/>
<dbReference type="GO" id="GO:0009055">
    <property type="term" value="F:electron transfer activity"/>
    <property type="evidence" value="ECO:0007669"/>
    <property type="project" value="UniProtKB-UniRule"/>
</dbReference>
<evidence type="ECO:0000259" key="7">
    <source>
        <dbReference type="Pfam" id="PF02525"/>
    </source>
</evidence>
<comment type="catalytic activity">
    <reaction evidence="6">
        <text>2 a quinone + NADH + H(+) = 2 a 1,4-benzosemiquinone + NAD(+)</text>
        <dbReference type="Rhea" id="RHEA:65952"/>
        <dbReference type="ChEBI" id="CHEBI:15378"/>
        <dbReference type="ChEBI" id="CHEBI:57540"/>
        <dbReference type="ChEBI" id="CHEBI:57945"/>
        <dbReference type="ChEBI" id="CHEBI:132124"/>
        <dbReference type="ChEBI" id="CHEBI:134225"/>
    </reaction>
</comment>
<dbReference type="GO" id="GO:0010181">
    <property type="term" value="F:FMN binding"/>
    <property type="evidence" value="ECO:0007669"/>
    <property type="project" value="UniProtKB-UniRule"/>
</dbReference>
<dbReference type="RefSeq" id="WP_188073130.1">
    <property type="nucleotide sequence ID" value="NZ_BSPS01000116.1"/>
</dbReference>
<organism evidence="8 9">
    <name type="scientific">Sphingobium jiangsuense</name>
    <dbReference type="NCBI Taxonomy" id="870476"/>
    <lineage>
        <taxon>Bacteria</taxon>
        <taxon>Pseudomonadati</taxon>
        <taxon>Pseudomonadota</taxon>
        <taxon>Alphaproteobacteria</taxon>
        <taxon>Sphingomonadales</taxon>
        <taxon>Sphingomonadaceae</taxon>
        <taxon>Sphingobium</taxon>
    </lineage>
</organism>
<keyword evidence="3 6" id="KW-0560">Oxidoreductase</keyword>
<keyword evidence="4 6" id="KW-0520">NAD</keyword>
<keyword evidence="9" id="KW-1185">Reference proteome</keyword>
<evidence type="ECO:0000256" key="3">
    <source>
        <dbReference type="ARBA" id="ARBA00023002"/>
    </source>
</evidence>
<dbReference type="InterPro" id="IPR003680">
    <property type="entry name" value="Flavodoxin_fold"/>
</dbReference>
<dbReference type="AlphaFoldDB" id="A0A7W6FS39"/>
<gene>
    <name evidence="6" type="primary">azoR</name>
    <name evidence="8" type="ORF">GGR43_003392</name>
</gene>
<comment type="catalytic activity">
    <reaction evidence="5">
        <text>N,N-dimethyl-1,4-phenylenediamine + anthranilate + 2 NAD(+) = 2-(4-dimethylaminophenyl)diazenylbenzoate + 2 NADH + 2 H(+)</text>
        <dbReference type="Rhea" id="RHEA:55872"/>
        <dbReference type="ChEBI" id="CHEBI:15378"/>
        <dbReference type="ChEBI" id="CHEBI:15783"/>
        <dbReference type="ChEBI" id="CHEBI:16567"/>
        <dbReference type="ChEBI" id="CHEBI:57540"/>
        <dbReference type="ChEBI" id="CHEBI:57945"/>
        <dbReference type="ChEBI" id="CHEBI:71579"/>
        <dbReference type="EC" id="1.7.1.17"/>
    </reaction>
    <physiologicalReaction direction="right-to-left" evidence="5">
        <dbReference type="Rhea" id="RHEA:55874"/>
    </physiologicalReaction>
</comment>
<evidence type="ECO:0000256" key="2">
    <source>
        <dbReference type="ARBA" id="ARBA00022643"/>
    </source>
</evidence>
<evidence type="ECO:0000313" key="8">
    <source>
        <dbReference type="EMBL" id="MBB3927659.1"/>
    </source>
</evidence>
<protein>
    <recommendedName>
        <fullName evidence="6">FMN dependent NADH:quinone oxidoreductase</fullName>
        <ecNumber evidence="6">1.6.5.-</ecNumber>
    </recommendedName>
    <alternativeName>
        <fullName evidence="6">Azo-dye reductase</fullName>
    </alternativeName>
    <alternativeName>
        <fullName evidence="6">FMN-dependent NADH-azo compound oxidoreductase</fullName>
    </alternativeName>
    <alternativeName>
        <fullName evidence="6">FMN-dependent NADH-azoreductase</fullName>
        <ecNumber evidence="6">1.7.1.17</ecNumber>
    </alternativeName>
</protein>
<name>A0A7W6FS39_9SPHN</name>
<comment type="function">
    <text evidence="6">Also exhibits azoreductase activity. Catalyzes the reductive cleavage of the azo bond in aromatic azo compounds to the corresponding amines.</text>
</comment>
<dbReference type="EC" id="1.6.5.-" evidence="6"/>
<keyword evidence="2 6" id="KW-0288">FMN</keyword>